<dbReference type="InterPro" id="IPR025640">
    <property type="entry name" value="GYF_2"/>
</dbReference>
<evidence type="ECO:0000259" key="3">
    <source>
        <dbReference type="Pfam" id="PF14237"/>
    </source>
</evidence>
<feature type="domain" description="GYF" evidence="3">
    <location>
        <begin position="4"/>
        <end position="47"/>
    </location>
</feature>
<keyword evidence="5" id="KW-1185">Reference proteome</keyword>
<protein>
    <submittedName>
        <fullName evidence="4">Uncharacterized protein</fullName>
    </submittedName>
</protein>
<sequence length="311" mass="35200">MADWYLKRDEEITGPYSKQELREWYATGRLSTADLIREGETGYFIPAGGNPGFLRELQAEIIQQIHFASLPSSRKRLPLLPIIAILIGLPCLVFFILISFNVIHIEQTRGEARRSRSKYNLKQIGAALLQYHDAHQTFPPGAIIAEDDAPRHSWQSLILPYLDQRRLYQQIDFELPWNAPDNQRVFQQQVPQYQADWIEEKSSPEGYALSHYVGNEKLLKNNQGFRLREITDGVSNTIAAVERGAPYQPWGNPTNLANPTEIIGPGNKTLFPGGNHVLFCDGRVQFISEDIDPTVLKALSTPDKGDDIGDF</sequence>
<evidence type="ECO:0000313" key="4">
    <source>
        <dbReference type="EMBL" id="QDT28128.1"/>
    </source>
</evidence>
<gene>
    <name evidence="4" type="ORF">Enr10x_34670</name>
</gene>
<organism evidence="4 5">
    <name type="scientific">Gimesia panareensis</name>
    <dbReference type="NCBI Taxonomy" id="2527978"/>
    <lineage>
        <taxon>Bacteria</taxon>
        <taxon>Pseudomonadati</taxon>
        <taxon>Planctomycetota</taxon>
        <taxon>Planctomycetia</taxon>
        <taxon>Planctomycetales</taxon>
        <taxon>Planctomycetaceae</taxon>
        <taxon>Gimesia</taxon>
    </lineage>
</organism>
<evidence type="ECO:0000313" key="5">
    <source>
        <dbReference type="Proteomes" id="UP000315647"/>
    </source>
</evidence>
<dbReference type="PANTHER" id="PTHR30093">
    <property type="entry name" value="GENERAL SECRETION PATHWAY PROTEIN G"/>
    <property type="match status" value="1"/>
</dbReference>
<proteinExistence type="predicted"/>
<dbReference type="EMBL" id="CP037421">
    <property type="protein sequence ID" value="QDT28128.1"/>
    <property type="molecule type" value="Genomic_DNA"/>
</dbReference>
<reference evidence="4 5" key="1">
    <citation type="submission" date="2019-03" db="EMBL/GenBank/DDBJ databases">
        <title>Deep-cultivation of Planctomycetes and their phenomic and genomic characterization uncovers novel biology.</title>
        <authorList>
            <person name="Wiegand S."/>
            <person name="Jogler M."/>
            <person name="Boedeker C."/>
            <person name="Pinto D."/>
            <person name="Vollmers J."/>
            <person name="Rivas-Marin E."/>
            <person name="Kohn T."/>
            <person name="Peeters S.H."/>
            <person name="Heuer A."/>
            <person name="Rast P."/>
            <person name="Oberbeckmann S."/>
            <person name="Bunk B."/>
            <person name="Jeske O."/>
            <person name="Meyerdierks A."/>
            <person name="Storesund J.E."/>
            <person name="Kallscheuer N."/>
            <person name="Luecker S."/>
            <person name="Lage O.M."/>
            <person name="Pohl T."/>
            <person name="Merkel B.J."/>
            <person name="Hornburger P."/>
            <person name="Mueller R.-W."/>
            <person name="Bruemmer F."/>
            <person name="Labrenz M."/>
            <person name="Spormann A.M."/>
            <person name="Op den Camp H."/>
            <person name="Overmann J."/>
            <person name="Amann R."/>
            <person name="Jetten M.S.M."/>
            <person name="Mascher T."/>
            <person name="Medema M.H."/>
            <person name="Devos D.P."/>
            <person name="Kaster A.-K."/>
            <person name="Ovreas L."/>
            <person name="Rohde M."/>
            <person name="Galperin M.Y."/>
            <person name="Jogler C."/>
        </authorList>
    </citation>
    <scope>NUCLEOTIDE SEQUENCE [LARGE SCALE GENOMIC DNA]</scope>
    <source>
        <strain evidence="4 5">Enr10</strain>
    </source>
</reference>
<feature type="domain" description="DUF1559" evidence="2">
    <location>
        <begin position="109"/>
        <end position="245"/>
    </location>
</feature>
<feature type="transmembrane region" description="Helical" evidence="1">
    <location>
        <begin position="79"/>
        <end position="103"/>
    </location>
</feature>
<accession>A0A517Q917</accession>
<keyword evidence="1" id="KW-1133">Transmembrane helix</keyword>
<keyword evidence="1" id="KW-0472">Membrane</keyword>
<dbReference type="PANTHER" id="PTHR30093:SF2">
    <property type="entry name" value="TYPE II SECRETION SYSTEM PROTEIN H"/>
    <property type="match status" value="1"/>
</dbReference>
<dbReference type="Pfam" id="PF07596">
    <property type="entry name" value="SBP_bac_10"/>
    <property type="match status" value="1"/>
</dbReference>
<keyword evidence="1" id="KW-0812">Transmembrane</keyword>
<dbReference type="Proteomes" id="UP000315647">
    <property type="component" value="Chromosome"/>
</dbReference>
<dbReference type="InterPro" id="IPR011453">
    <property type="entry name" value="DUF1559"/>
</dbReference>
<evidence type="ECO:0000256" key="1">
    <source>
        <dbReference type="SAM" id="Phobius"/>
    </source>
</evidence>
<dbReference type="SUPFAM" id="SSF55277">
    <property type="entry name" value="GYF domain"/>
    <property type="match status" value="1"/>
</dbReference>
<dbReference type="InterPro" id="IPR035445">
    <property type="entry name" value="GYF-like_dom_sf"/>
</dbReference>
<dbReference type="RefSeq" id="WP_145450756.1">
    <property type="nucleotide sequence ID" value="NZ_CP037421.1"/>
</dbReference>
<evidence type="ECO:0000259" key="2">
    <source>
        <dbReference type="Pfam" id="PF07596"/>
    </source>
</evidence>
<dbReference type="AlphaFoldDB" id="A0A517Q917"/>
<name>A0A517Q917_9PLAN</name>
<dbReference type="Pfam" id="PF14237">
    <property type="entry name" value="GYF_2"/>
    <property type="match status" value="1"/>
</dbReference>